<comment type="cofactor">
    <cofactor evidence="1">
        <name>pyridoxal 5'-phosphate</name>
        <dbReference type="ChEBI" id="CHEBI:597326"/>
    </cofactor>
</comment>
<evidence type="ECO:0000256" key="4">
    <source>
        <dbReference type="ARBA" id="ARBA00022898"/>
    </source>
</evidence>
<dbReference type="InterPro" id="IPR015422">
    <property type="entry name" value="PyrdxlP-dep_Trfase_small"/>
</dbReference>
<name>A0A382FRN0_9ZZZZ</name>
<gene>
    <name evidence="6" type="ORF">METZ01_LOCUS218079</name>
</gene>
<dbReference type="CDD" id="cd00609">
    <property type="entry name" value="AAT_like"/>
    <property type="match status" value="1"/>
</dbReference>
<evidence type="ECO:0000256" key="1">
    <source>
        <dbReference type="ARBA" id="ARBA00001933"/>
    </source>
</evidence>
<protein>
    <recommendedName>
        <fullName evidence="5">Aminotransferase class I/classII large domain-containing protein</fullName>
    </recommendedName>
</protein>
<sequence>MQLNPQLADLPVYQPGRPLEEVARELGLPLDGLIKLASNENPLGPSPKAIKAMQETASQIHLYPDGNAFYLRNRLAEKLKVEPGNLILGNGSNEIIEFVAHALLGAETNIIVSQYCFALYPIVAHLAGAGCIIVPAKNHGHDLTAMLEAITPDTRIVFVANPNNPTGTLASKNEVMNLIENLPDQVLLVMDEAYFEFLDDPVNMLPLINLKPNLLLMRTFSKIYGLAGLRVGYGIGHPDFVAALEKVRQPFNLNAMAQTAALAALDDDEHLNQTRKANKVGLEFFGSAFEALGIEYVRSNANFILAKVGDGQ</sequence>
<dbReference type="AlphaFoldDB" id="A0A382FRN0"/>
<dbReference type="SUPFAM" id="SSF53383">
    <property type="entry name" value="PLP-dependent transferases"/>
    <property type="match status" value="1"/>
</dbReference>
<evidence type="ECO:0000313" key="6">
    <source>
        <dbReference type="EMBL" id="SVB65225.1"/>
    </source>
</evidence>
<keyword evidence="4" id="KW-0663">Pyridoxal phosphate</keyword>
<dbReference type="NCBIfam" id="TIGR01141">
    <property type="entry name" value="hisC"/>
    <property type="match status" value="1"/>
</dbReference>
<dbReference type="GO" id="GO:0000105">
    <property type="term" value="P:L-histidine biosynthetic process"/>
    <property type="evidence" value="ECO:0007669"/>
    <property type="project" value="InterPro"/>
</dbReference>
<dbReference type="HAMAP" id="MF_01023">
    <property type="entry name" value="HisC_aminotrans_2"/>
    <property type="match status" value="1"/>
</dbReference>
<keyword evidence="3" id="KW-0808">Transferase</keyword>
<dbReference type="InterPro" id="IPR015424">
    <property type="entry name" value="PyrdxlP-dep_Trfase"/>
</dbReference>
<keyword evidence="2" id="KW-0032">Aminotransferase</keyword>
<dbReference type="InterPro" id="IPR015421">
    <property type="entry name" value="PyrdxlP-dep_Trfase_major"/>
</dbReference>
<dbReference type="PANTHER" id="PTHR43643">
    <property type="entry name" value="HISTIDINOL-PHOSPHATE AMINOTRANSFERASE 2"/>
    <property type="match status" value="1"/>
</dbReference>
<dbReference type="InterPro" id="IPR004839">
    <property type="entry name" value="Aminotransferase_I/II_large"/>
</dbReference>
<dbReference type="GO" id="GO:0030170">
    <property type="term" value="F:pyridoxal phosphate binding"/>
    <property type="evidence" value="ECO:0007669"/>
    <property type="project" value="InterPro"/>
</dbReference>
<feature type="domain" description="Aminotransferase class I/classII large" evidence="5">
    <location>
        <begin position="33"/>
        <end position="311"/>
    </location>
</feature>
<proteinExistence type="inferred from homology"/>
<evidence type="ECO:0000256" key="2">
    <source>
        <dbReference type="ARBA" id="ARBA00022576"/>
    </source>
</evidence>
<dbReference type="Pfam" id="PF00155">
    <property type="entry name" value="Aminotran_1_2"/>
    <property type="match status" value="1"/>
</dbReference>
<dbReference type="Gene3D" id="3.40.640.10">
    <property type="entry name" value="Type I PLP-dependent aspartate aminotransferase-like (Major domain)"/>
    <property type="match status" value="1"/>
</dbReference>
<evidence type="ECO:0000256" key="3">
    <source>
        <dbReference type="ARBA" id="ARBA00022679"/>
    </source>
</evidence>
<dbReference type="InterPro" id="IPR050106">
    <property type="entry name" value="HistidinolP_aminotransfase"/>
</dbReference>
<feature type="non-terminal residue" evidence="6">
    <location>
        <position position="312"/>
    </location>
</feature>
<dbReference type="GO" id="GO:0004400">
    <property type="term" value="F:histidinol-phosphate transaminase activity"/>
    <property type="evidence" value="ECO:0007669"/>
    <property type="project" value="InterPro"/>
</dbReference>
<dbReference type="PANTHER" id="PTHR43643:SF3">
    <property type="entry name" value="HISTIDINOL-PHOSPHATE AMINOTRANSFERASE"/>
    <property type="match status" value="1"/>
</dbReference>
<accession>A0A382FRN0</accession>
<organism evidence="6">
    <name type="scientific">marine metagenome</name>
    <dbReference type="NCBI Taxonomy" id="408172"/>
    <lineage>
        <taxon>unclassified sequences</taxon>
        <taxon>metagenomes</taxon>
        <taxon>ecological metagenomes</taxon>
    </lineage>
</organism>
<dbReference type="Gene3D" id="3.90.1150.10">
    <property type="entry name" value="Aspartate Aminotransferase, domain 1"/>
    <property type="match status" value="1"/>
</dbReference>
<evidence type="ECO:0000259" key="5">
    <source>
        <dbReference type="Pfam" id="PF00155"/>
    </source>
</evidence>
<dbReference type="InterPro" id="IPR005861">
    <property type="entry name" value="HisP_aminotrans"/>
</dbReference>
<reference evidence="6" key="1">
    <citation type="submission" date="2018-05" db="EMBL/GenBank/DDBJ databases">
        <authorList>
            <person name="Lanie J.A."/>
            <person name="Ng W.-L."/>
            <person name="Kazmierczak K.M."/>
            <person name="Andrzejewski T.M."/>
            <person name="Davidsen T.M."/>
            <person name="Wayne K.J."/>
            <person name="Tettelin H."/>
            <person name="Glass J.I."/>
            <person name="Rusch D."/>
            <person name="Podicherti R."/>
            <person name="Tsui H.-C.T."/>
            <person name="Winkler M.E."/>
        </authorList>
    </citation>
    <scope>NUCLEOTIDE SEQUENCE</scope>
</reference>
<dbReference type="EMBL" id="UINC01051274">
    <property type="protein sequence ID" value="SVB65225.1"/>
    <property type="molecule type" value="Genomic_DNA"/>
</dbReference>